<dbReference type="EMBL" id="LWDE02000313">
    <property type="protein sequence ID" value="KAE8248969.1"/>
    <property type="molecule type" value="Genomic_DNA"/>
</dbReference>
<reference evidence="2" key="2">
    <citation type="journal article" date="2019" name="IMA Fungus">
        <title>Genome sequencing and comparison of five Tilletia species to identify candidate genes for the detection of regulated species infecting wheat.</title>
        <authorList>
            <person name="Nguyen H.D.T."/>
            <person name="Sultana T."/>
            <person name="Kesanakurti P."/>
            <person name="Hambleton S."/>
        </authorList>
    </citation>
    <scope>NUCLEOTIDE SEQUENCE</scope>
    <source>
        <strain evidence="2">DAOMC 236426</strain>
    </source>
</reference>
<organism evidence="2 3">
    <name type="scientific">Tilletia controversa</name>
    <name type="common">dwarf bunt fungus</name>
    <dbReference type="NCBI Taxonomy" id="13291"/>
    <lineage>
        <taxon>Eukaryota</taxon>
        <taxon>Fungi</taxon>
        <taxon>Dikarya</taxon>
        <taxon>Basidiomycota</taxon>
        <taxon>Ustilaginomycotina</taxon>
        <taxon>Exobasidiomycetes</taxon>
        <taxon>Tilletiales</taxon>
        <taxon>Tilletiaceae</taxon>
        <taxon>Tilletia</taxon>
    </lineage>
</organism>
<feature type="compositionally biased region" description="Acidic residues" evidence="1">
    <location>
        <begin position="370"/>
        <end position="383"/>
    </location>
</feature>
<sequence>MCKAALHLAAASRLAHASTLDDELVEDLHTHLSAFVRLIATMINTAWVTYNYYIVLHLKQHIKQHGPPRGYRCYPQERLYGLMKRLKTNQRRGGGLELIMQTRTDDRHRLMAAIANLTPSPLARVVQDIVQPPAAPPRVRHTSAAALDGSYPRSRPNLSLSDLESVCAACNTMREGDDEPVTTVARYRSGSSYTIIDSPITDVSSFDVGGVMLKPRNDRNGPNSDPSACFVTYKDEFRLAFITSIFSHSYRKAKSQHEVRRMYAIVDIAEQLPWPTEEAFNSRLWRKLGYTSGLPAQSVRAVIPCSAITAPAIVMSGSYVWALKAAPSQSPYPHRFGIEFKAKAKRKVLDIRPASSITITNENGHVVEAPEPEDGDREDEVEEPTGAGVGVIARTRAAQGSYEDEVSGSDNHAEDEADTEAAAKGDDDALVDGEDEDNAYNSDMEPSPSEVGSDDRFGSYLLTEAQWRQFERL</sequence>
<proteinExistence type="predicted"/>
<accession>A0A8X7SY51</accession>
<keyword evidence="3" id="KW-1185">Reference proteome</keyword>
<evidence type="ECO:0000313" key="2">
    <source>
        <dbReference type="EMBL" id="KAE8248969.1"/>
    </source>
</evidence>
<feature type="region of interest" description="Disordered" evidence="1">
    <location>
        <begin position="359"/>
        <end position="457"/>
    </location>
</feature>
<reference evidence="2" key="1">
    <citation type="submission" date="2016-04" db="EMBL/GenBank/DDBJ databases">
        <authorList>
            <person name="Nguyen H.D."/>
            <person name="Samba Siva P."/>
            <person name="Cullis J."/>
            <person name="Levesque C.A."/>
            <person name="Hambleton S."/>
        </authorList>
    </citation>
    <scope>NUCLEOTIDE SEQUENCE</scope>
    <source>
        <strain evidence="2">DAOMC 236426</strain>
    </source>
</reference>
<evidence type="ECO:0000256" key="1">
    <source>
        <dbReference type="SAM" id="MobiDB-lite"/>
    </source>
</evidence>
<protein>
    <submittedName>
        <fullName evidence="2">Uncharacterized protein</fullName>
    </submittedName>
</protein>
<dbReference type="Proteomes" id="UP000077684">
    <property type="component" value="Unassembled WGS sequence"/>
</dbReference>
<evidence type="ECO:0000313" key="3">
    <source>
        <dbReference type="Proteomes" id="UP000077684"/>
    </source>
</evidence>
<feature type="region of interest" description="Disordered" evidence="1">
    <location>
        <begin position="134"/>
        <end position="153"/>
    </location>
</feature>
<gene>
    <name evidence="2" type="ORF">A4X06_0g3441</name>
</gene>
<feature type="compositionally biased region" description="Acidic residues" evidence="1">
    <location>
        <begin position="402"/>
        <end position="419"/>
    </location>
</feature>
<comment type="caution">
    <text evidence="2">The sequence shown here is derived from an EMBL/GenBank/DDBJ whole genome shotgun (WGS) entry which is preliminary data.</text>
</comment>
<dbReference type="AlphaFoldDB" id="A0A8X7SY51"/>
<feature type="compositionally biased region" description="Acidic residues" evidence="1">
    <location>
        <begin position="428"/>
        <end position="438"/>
    </location>
</feature>
<name>A0A8X7SY51_9BASI</name>